<dbReference type="AlphaFoldDB" id="A0A1G2KBY3"/>
<keyword evidence="1" id="KW-0472">Membrane</keyword>
<protein>
    <recommendedName>
        <fullName evidence="4">Type 4 fimbrial biogenesis protein PilX N-terminal domain-containing protein</fullName>
    </recommendedName>
</protein>
<reference evidence="2 3" key="1">
    <citation type="journal article" date="2016" name="Nat. Commun.">
        <title>Thousands of microbial genomes shed light on interconnected biogeochemical processes in an aquifer system.</title>
        <authorList>
            <person name="Anantharaman K."/>
            <person name="Brown C.T."/>
            <person name="Hug L.A."/>
            <person name="Sharon I."/>
            <person name="Castelle C.J."/>
            <person name="Probst A.J."/>
            <person name="Thomas B.C."/>
            <person name="Singh A."/>
            <person name="Wilkins M.J."/>
            <person name="Karaoz U."/>
            <person name="Brodie E.L."/>
            <person name="Williams K.H."/>
            <person name="Hubbard S.S."/>
            <person name="Banfield J.F."/>
        </authorList>
    </citation>
    <scope>NUCLEOTIDE SEQUENCE [LARGE SCALE GENOMIC DNA]</scope>
</reference>
<dbReference type="Proteomes" id="UP000178574">
    <property type="component" value="Unassembled WGS sequence"/>
</dbReference>
<proteinExistence type="predicted"/>
<evidence type="ECO:0008006" key="4">
    <source>
        <dbReference type="Google" id="ProtNLM"/>
    </source>
</evidence>
<organism evidence="2 3">
    <name type="scientific">Candidatus Sungbacteria bacterium RIFCSPHIGHO2_01_FULL_50_25</name>
    <dbReference type="NCBI Taxonomy" id="1802265"/>
    <lineage>
        <taxon>Bacteria</taxon>
        <taxon>Candidatus Sungiibacteriota</taxon>
    </lineage>
</organism>
<feature type="transmembrane region" description="Helical" evidence="1">
    <location>
        <begin position="12"/>
        <end position="38"/>
    </location>
</feature>
<evidence type="ECO:0000313" key="2">
    <source>
        <dbReference type="EMBL" id="OGZ96984.1"/>
    </source>
</evidence>
<dbReference type="EMBL" id="MHQD01000002">
    <property type="protein sequence ID" value="OGZ96984.1"/>
    <property type="molecule type" value="Genomic_DNA"/>
</dbReference>
<keyword evidence="1" id="KW-1133">Transmembrane helix</keyword>
<accession>A0A1G2KBY3</accession>
<evidence type="ECO:0000256" key="1">
    <source>
        <dbReference type="SAM" id="Phobius"/>
    </source>
</evidence>
<name>A0A1G2KBY3_9BACT</name>
<comment type="caution">
    <text evidence="2">The sequence shown here is derived from an EMBL/GenBank/DDBJ whole genome shotgun (WGS) entry which is preliminary data.</text>
</comment>
<sequence>MISLEKEKNGFIALISAIIISAALLSAISALSFTSYFIRFDILEAEYKDQSAGLAEACVETALLKLANDNAYSTINEEIPVGVHKCTIVLIDPSVSPIEIRTSADVNNFYTNYLVKSIIAADGTPTIASWEEVANF</sequence>
<evidence type="ECO:0000313" key="3">
    <source>
        <dbReference type="Proteomes" id="UP000178574"/>
    </source>
</evidence>
<keyword evidence="1" id="KW-0812">Transmembrane</keyword>
<gene>
    <name evidence="2" type="ORF">A2847_00685</name>
</gene>